<dbReference type="GO" id="GO:0043248">
    <property type="term" value="P:proteasome assembly"/>
    <property type="evidence" value="ECO:0007669"/>
    <property type="project" value="InterPro"/>
</dbReference>
<dbReference type="PANTHER" id="PTHR13554:SF10">
    <property type="entry name" value="26S PROTEASOME NON-ATPASE REGULATORY SUBUNIT 5"/>
    <property type="match status" value="1"/>
</dbReference>
<evidence type="ECO:0000313" key="4">
    <source>
        <dbReference type="Proteomes" id="UP000030665"/>
    </source>
</evidence>
<dbReference type="Pfam" id="PF10508">
    <property type="entry name" value="Proteasom_PSMB"/>
    <property type="match status" value="1"/>
</dbReference>
<protein>
    <recommendedName>
        <fullName evidence="2">26S proteasome non-ATPase regulatory subunit 5</fullName>
    </recommendedName>
</protein>
<keyword evidence="4" id="KW-1185">Reference proteome</keyword>
<organism evidence="3 4">
    <name type="scientific">Trichuris trichiura</name>
    <name type="common">Whipworm</name>
    <name type="synonym">Trichocephalus trichiurus</name>
    <dbReference type="NCBI Taxonomy" id="36087"/>
    <lineage>
        <taxon>Eukaryota</taxon>
        <taxon>Metazoa</taxon>
        <taxon>Ecdysozoa</taxon>
        <taxon>Nematoda</taxon>
        <taxon>Enoplea</taxon>
        <taxon>Dorylaimia</taxon>
        <taxon>Trichinellida</taxon>
        <taxon>Trichuridae</taxon>
        <taxon>Trichuris</taxon>
    </lineage>
</organism>
<dbReference type="InterPro" id="IPR016024">
    <property type="entry name" value="ARM-type_fold"/>
</dbReference>
<dbReference type="OrthoDB" id="10250600at2759"/>
<evidence type="ECO:0000256" key="1">
    <source>
        <dbReference type="ARBA" id="ARBA00006823"/>
    </source>
</evidence>
<dbReference type="SUPFAM" id="SSF48371">
    <property type="entry name" value="ARM repeat"/>
    <property type="match status" value="1"/>
</dbReference>
<dbReference type="EMBL" id="HG806854">
    <property type="protein sequence ID" value="CDW60049.1"/>
    <property type="molecule type" value="Genomic_DNA"/>
</dbReference>
<evidence type="ECO:0000256" key="2">
    <source>
        <dbReference type="ARBA" id="ARBA00014933"/>
    </source>
</evidence>
<proteinExistence type="inferred from homology"/>
<reference evidence="3" key="1">
    <citation type="submission" date="2014-01" db="EMBL/GenBank/DDBJ databases">
        <authorList>
            <person name="Aslett M."/>
        </authorList>
    </citation>
    <scope>NUCLEOTIDE SEQUENCE</scope>
</reference>
<dbReference type="InterPro" id="IPR019538">
    <property type="entry name" value="PSMD5"/>
</dbReference>
<dbReference type="InterPro" id="IPR011989">
    <property type="entry name" value="ARM-like"/>
</dbReference>
<gene>
    <name evidence="3" type="ORF">TTRE_0000839401</name>
</gene>
<dbReference type="PANTHER" id="PTHR13554">
    <property type="entry name" value="26S PROTEASOME NON-ATPASE REGULATORY SUBUNIT 5-RELATED"/>
    <property type="match status" value="1"/>
</dbReference>
<accession>A0A077ZJX0</accession>
<dbReference type="AlphaFoldDB" id="A0A077ZJX0"/>
<evidence type="ECO:0000313" key="3">
    <source>
        <dbReference type="EMBL" id="CDW60049.1"/>
    </source>
</evidence>
<sequence>MSMEEYFSLLSTHCKDSGATSKLLQDIIVKLRALDEGALQNNLSSSVSALFSVWSDIDEECIGLAAKVLHEMFTKCGVDLFVNNVSASVFWGLKDGPPSLKEALLELLMCSLIAVSEDLLELCIKEGFMDAMLEEITSNDLLVQLNVIELLTDLILLSPSSMQFLYSNNVLPVLHNSLIEAQANPDGGLQHVALVKFFGSFLGRYPKECLQAYPDFLQLIYSYVRFYDSLPIGLRLLAFDTIALAASAPEGKRILASQGAAMKEAMECLGRAIRNGTLDIRVRHLEALEKIFTVEDPTEMNEFSELLLDWFNSIYSQPTAQQLFSLIKAPFEAHQVAMYKVLRALALFRWFPQKIKEAEGFFDFLISRAELSTEAQHVKFELIQRLASNPDVKAAFSPTEQMKLTEYIRHGAMYYKAVPQFAMV</sequence>
<dbReference type="GO" id="GO:0005829">
    <property type="term" value="C:cytosol"/>
    <property type="evidence" value="ECO:0007669"/>
    <property type="project" value="TreeGrafter"/>
</dbReference>
<dbReference type="STRING" id="36087.A0A077ZJX0"/>
<dbReference type="Gene3D" id="1.25.10.10">
    <property type="entry name" value="Leucine-rich Repeat Variant"/>
    <property type="match status" value="1"/>
</dbReference>
<dbReference type="Proteomes" id="UP000030665">
    <property type="component" value="Unassembled WGS sequence"/>
</dbReference>
<comment type="similarity">
    <text evidence="1">Belongs to the proteasome subunit S5B/HSM3 family.</text>
</comment>
<name>A0A077ZJX0_TRITR</name>
<reference evidence="3" key="2">
    <citation type="submission" date="2014-03" db="EMBL/GenBank/DDBJ databases">
        <title>The whipworm genome and dual-species transcriptomics of an intimate host-pathogen interaction.</title>
        <authorList>
            <person name="Foth B.J."/>
            <person name="Tsai I.J."/>
            <person name="Reid A.J."/>
            <person name="Bancroft A.J."/>
            <person name="Nichol S."/>
            <person name="Tracey A."/>
            <person name="Holroyd N."/>
            <person name="Cotton J.A."/>
            <person name="Stanley E.J."/>
            <person name="Zarowiecki M."/>
            <person name="Liu J.Z."/>
            <person name="Huckvale T."/>
            <person name="Cooper P.J."/>
            <person name="Grencis R.K."/>
            <person name="Berriman M."/>
        </authorList>
    </citation>
    <scope>NUCLEOTIDE SEQUENCE [LARGE SCALE GENOMIC DNA]</scope>
</reference>